<comment type="caution">
    <text evidence="1">The sequence shown here is derived from an EMBL/GenBank/DDBJ whole genome shotgun (WGS) entry which is preliminary data.</text>
</comment>
<accession>A0ABQ6JKI3</accession>
<evidence type="ECO:0000313" key="1">
    <source>
        <dbReference type="EMBL" id="GMA87295.1"/>
    </source>
</evidence>
<reference evidence="2" key="1">
    <citation type="journal article" date="2019" name="Int. J. Syst. Evol. Microbiol.">
        <title>The Global Catalogue of Microorganisms (GCM) 10K type strain sequencing project: providing services to taxonomists for standard genome sequencing and annotation.</title>
        <authorList>
            <consortium name="The Broad Institute Genomics Platform"/>
            <consortium name="The Broad Institute Genome Sequencing Center for Infectious Disease"/>
            <person name="Wu L."/>
            <person name="Ma J."/>
        </authorList>
    </citation>
    <scope>NUCLEOTIDE SEQUENCE [LARGE SCALE GENOMIC DNA]</scope>
    <source>
        <strain evidence="2">NBRC 108730</strain>
    </source>
</reference>
<organism evidence="1 2">
    <name type="scientific">Angustibacter aerolatus</name>
    <dbReference type="NCBI Taxonomy" id="1162965"/>
    <lineage>
        <taxon>Bacteria</taxon>
        <taxon>Bacillati</taxon>
        <taxon>Actinomycetota</taxon>
        <taxon>Actinomycetes</taxon>
        <taxon>Kineosporiales</taxon>
        <taxon>Kineosporiaceae</taxon>
    </lineage>
</organism>
<keyword evidence="2" id="KW-1185">Reference proteome</keyword>
<proteinExistence type="predicted"/>
<evidence type="ECO:0000313" key="2">
    <source>
        <dbReference type="Proteomes" id="UP001157017"/>
    </source>
</evidence>
<dbReference type="Proteomes" id="UP001157017">
    <property type="component" value="Unassembled WGS sequence"/>
</dbReference>
<sequence>MTESRYVPASSPAVESLLRTEEPTSLRSDAHDIMGCLLAGALCTPRVGLPPTLGRVTLHDSLRYHRALTEAGVRGAWPHVTGRRTPPAAVTAFRDRFGDGRLRA</sequence>
<name>A0ABQ6JKI3_9ACTN</name>
<protein>
    <submittedName>
        <fullName evidence="1">Uncharacterized protein</fullName>
    </submittedName>
</protein>
<dbReference type="EMBL" id="BSUZ01000001">
    <property type="protein sequence ID" value="GMA87295.1"/>
    <property type="molecule type" value="Genomic_DNA"/>
</dbReference>
<gene>
    <name evidence="1" type="ORF">GCM10025868_25450</name>
</gene>